<feature type="transmembrane region" description="Helical" evidence="7">
    <location>
        <begin position="656"/>
        <end position="673"/>
    </location>
</feature>
<dbReference type="Pfam" id="PF02714">
    <property type="entry name" value="RSN1_7TM"/>
    <property type="match status" value="1"/>
</dbReference>
<organism evidence="12 13">
    <name type="scientific">Lodderomyces beijingensis</name>
    <dbReference type="NCBI Taxonomy" id="1775926"/>
    <lineage>
        <taxon>Eukaryota</taxon>
        <taxon>Fungi</taxon>
        <taxon>Dikarya</taxon>
        <taxon>Ascomycota</taxon>
        <taxon>Saccharomycotina</taxon>
        <taxon>Pichiomycetes</taxon>
        <taxon>Debaryomycetaceae</taxon>
        <taxon>Candida/Lodderomyces clade</taxon>
        <taxon>Lodderomyces</taxon>
    </lineage>
</organism>
<keyword evidence="13" id="KW-1185">Reference proteome</keyword>
<dbReference type="Proteomes" id="UP001497383">
    <property type="component" value="Chromosome 1"/>
</dbReference>
<evidence type="ECO:0000313" key="13">
    <source>
        <dbReference type="Proteomes" id="UP001497383"/>
    </source>
</evidence>
<dbReference type="InterPro" id="IPR032880">
    <property type="entry name" value="CSC1/OSCA1-like_N"/>
</dbReference>
<dbReference type="EMBL" id="OZ022405">
    <property type="protein sequence ID" value="CAK9436116.1"/>
    <property type="molecule type" value="Genomic_DNA"/>
</dbReference>
<feature type="transmembrane region" description="Helical" evidence="7">
    <location>
        <begin position="141"/>
        <end position="160"/>
    </location>
</feature>
<dbReference type="RefSeq" id="XP_066827612.1">
    <property type="nucleotide sequence ID" value="XM_066976620.1"/>
</dbReference>
<sequence>MSEIATSSQSTSTVVSSLVANLVLFGCFVAGYLVLRLKFNRIYSPKSSSFDLVPEDQKPEPLPRDPIRWIFVLLTKPDSVVLQQSGLDGYFFLRYLRTFAFLFLFGLLMWIILLPINAANGLGNKGFDQLSIANVKDHHRYYAHVFIGWIWYGAVMYVIYRELFFYNSLKNVVLSSPKYATKLSSKTVLFQGVPDTLLDEKQLFKVFNGVKRIYVARTSRKLEQMVSERAAVVAKLEAAENKLLKMAVKAKMKADKKGLLLEPADEISAYVPEKKRPRTKTGGFFSKKADTIRWCQERIPILNQEVKQQQKKFRHVKPLNSIFVEFESQYHAQIAYQATASHNPMRMAPAYIGYEPGDINWMNLRMFWWERIFRRALSFAAIVALIVFWAIPVAFVGVISNFTYLADKLPWLRWIENLPSQLFGVVTGILPTALLSLLMMLLPMIIRALAKISGCISTQTVELYTQNAYFGFLMVNGFLVTALASSATATVTKIVEQPTSAMGILADKLPLSSNFYISYLILQGMTVAGGALFQIVGLFLYYILGYLLDSTVRDKWNRYNGLGSVSWGTVFPIFTQLACITLIYSVISPLIIIFACVAFFLIYIAYMHNLIYCFVPSPDTRGQHFPRALFQTFTGIYIGQVCMLGMFAVGKGWGPIVLQAIGTAATVFIHIHLSQAFNHLLKVVPLDAMRALDGISNTPSYIGNSEFKSKVLDKKRYRKYDAKFEKEYQNEQVREHEIHEELLNDIKSHDPEANVNEMKLSVVPLLADRDYKTTESSNPIVKFMRPDVFLNFRHAKRLLPATFMIEPEQKDNKHAYDAPAISAECPGVWIPRDPMNLAETEIRHLEGIVRISDENAAFNKKGEIVFLGKPPN</sequence>
<protein>
    <recommendedName>
        <fullName evidence="14">DUF221-domain-containing protein</fullName>
    </recommendedName>
</protein>
<accession>A0ABP0ZJH2</accession>
<dbReference type="PANTHER" id="PTHR13018">
    <property type="entry name" value="PROBABLE MEMBRANE PROTEIN DUF221-RELATED"/>
    <property type="match status" value="1"/>
</dbReference>
<feature type="transmembrane region" description="Helical" evidence="7">
    <location>
        <begin position="12"/>
        <end position="35"/>
    </location>
</feature>
<feature type="transmembrane region" description="Helical" evidence="7">
    <location>
        <begin position="99"/>
        <end position="121"/>
    </location>
</feature>
<feature type="transmembrane region" description="Helical" evidence="7">
    <location>
        <begin position="422"/>
        <end position="446"/>
    </location>
</feature>
<keyword evidence="3" id="KW-0813">Transport</keyword>
<evidence type="ECO:0008006" key="14">
    <source>
        <dbReference type="Google" id="ProtNLM"/>
    </source>
</evidence>
<proteinExistence type="inferred from homology"/>
<feature type="transmembrane region" description="Helical" evidence="7">
    <location>
        <begin position="467"/>
        <end position="495"/>
    </location>
</feature>
<dbReference type="PANTHER" id="PTHR13018:SF26">
    <property type="entry name" value="DOMAIN PROTEIN, PUTATIVE (AFU_ORTHOLOGUE AFUA_5G10920)-RELATED"/>
    <property type="match status" value="1"/>
</dbReference>
<feature type="transmembrane region" description="Helical" evidence="7">
    <location>
        <begin position="590"/>
        <end position="615"/>
    </location>
</feature>
<evidence type="ECO:0000256" key="7">
    <source>
        <dbReference type="SAM" id="Phobius"/>
    </source>
</evidence>
<evidence type="ECO:0000313" key="12">
    <source>
        <dbReference type="EMBL" id="CAK9436116.1"/>
    </source>
</evidence>
<evidence type="ECO:0000256" key="5">
    <source>
        <dbReference type="ARBA" id="ARBA00022989"/>
    </source>
</evidence>
<evidence type="ECO:0000256" key="1">
    <source>
        <dbReference type="ARBA" id="ARBA00004141"/>
    </source>
</evidence>
<feature type="transmembrane region" description="Helical" evidence="7">
    <location>
        <begin position="565"/>
        <end position="584"/>
    </location>
</feature>
<dbReference type="Pfam" id="PF13967">
    <property type="entry name" value="RSN1_TM"/>
    <property type="match status" value="1"/>
</dbReference>
<dbReference type="InterPro" id="IPR027815">
    <property type="entry name" value="CSC1/OSCA1-like_cyt"/>
</dbReference>
<evidence type="ECO:0000259" key="9">
    <source>
        <dbReference type="Pfam" id="PF12621"/>
    </source>
</evidence>
<name>A0ABP0ZJH2_9ASCO</name>
<evidence type="ECO:0000256" key="4">
    <source>
        <dbReference type="ARBA" id="ARBA00022692"/>
    </source>
</evidence>
<keyword evidence="6 7" id="KW-0472">Membrane</keyword>
<feature type="domain" description="CSC1/OSCA1-like 7TM region" evidence="8">
    <location>
        <begin position="374"/>
        <end position="647"/>
    </location>
</feature>
<keyword evidence="5 7" id="KW-1133">Transmembrane helix</keyword>
<dbReference type="GeneID" id="92205870"/>
<dbReference type="InterPro" id="IPR045122">
    <property type="entry name" value="Csc1-like"/>
</dbReference>
<reference evidence="12 13" key="1">
    <citation type="submission" date="2024-03" db="EMBL/GenBank/DDBJ databases">
        <authorList>
            <person name="Brejova B."/>
        </authorList>
    </citation>
    <scope>NUCLEOTIDE SEQUENCE [LARGE SCALE GENOMIC DNA]</scope>
    <source>
        <strain evidence="12 13">CBS 14171</strain>
    </source>
</reference>
<dbReference type="Pfam" id="PF14703">
    <property type="entry name" value="PHM7_cyt"/>
    <property type="match status" value="1"/>
</dbReference>
<feature type="transmembrane region" description="Helical" evidence="7">
    <location>
        <begin position="515"/>
        <end position="544"/>
    </location>
</feature>
<feature type="transmembrane region" description="Helical" evidence="7">
    <location>
        <begin position="627"/>
        <end position="650"/>
    </location>
</feature>
<evidence type="ECO:0000256" key="3">
    <source>
        <dbReference type="ARBA" id="ARBA00022448"/>
    </source>
</evidence>
<dbReference type="InterPro" id="IPR022257">
    <property type="entry name" value="PHM7_ext"/>
</dbReference>
<feature type="transmembrane region" description="Helical" evidence="7">
    <location>
        <begin position="376"/>
        <end position="402"/>
    </location>
</feature>
<evidence type="ECO:0000259" key="11">
    <source>
        <dbReference type="Pfam" id="PF14703"/>
    </source>
</evidence>
<evidence type="ECO:0000259" key="8">
    <source>
        <dbReference type="Pfam" id="PF02714"/>
    </source>
</evidence>
<gene>
    <name evidence="12" type="ORF">LODBEIA_P06740</name>
</gene>
<dbReference type="InterPro" id="IPR003864">
    <property type="entry name" value="CSC1/OSCA1-like_7TM"/>
</dbReference>
<evidence type="ECO:0000256" key="6">
    <source>
        <dbReference type="ARBA" id="ARBA00023136"/>
    </source>
</evidence>
<comment type="subcellular location">
    <subcellularLocation>
        <location evidence="1">Membrane</location>
        <topology evidence="1">Multi-pass membrane protein</topology>
    </subcellularLocation>
</comment>
<feature type="domain" description="CSC1/OSCA1-like N-terminal transmembrane" evidence="10">
    <location>
        <begin position="14"/>
        <end position="162"/>
    </location>
</feature>
<keyword evidence="4 7" id="KW-0812">Transmembrane</keyword>
<dbReference type="Pfam" id="PF12621">
    <property type="entry name" value="PHM7_ext"/>
    <property type="match status" value="1"/>
</dbReference>
<evidence type="ECO:0000259" key="10">
    <source>
        <dbReference type="Pfam" id="PF13967"/>
    </source>
</evidence>
<feature type="domain" description="10TM putative phosphate transporter extracellular tail" evidence="9">
    <location>
        <begin position="783"/>
        <end position="871"/>
    </location>
</feature>
<comment type="similarity">
    <text evidence="2">Belongs to the CSC1 (TC 1.A.17) family.</text>
</comment>
<evidence type="ECO:0000256" key="2">
    <source>
        <dbReference type="ARBA" id="ARBA00007779"/>
    </source>
</evidence>
<feature type="domain" description="CSC1/OSCA1-like cytosolic" evidence="11">
    <location>
        <begin position="185"/>
        <end position="363"/>
    </location>
</feature>